<comment type="caution">
    <text evidence="3">The sequence shown here is derived from an EMBL/GenBank/DDBJ whole genome shotgun (WGS) entry which is preliminary data.</text>
</comment>
<evidence type="ECO:0000313" key="3">
    <source>
        <dbReference type="EMBL" id="MXQ62812.1"/>
    </source>
</evidence>
<sequence length="177" mass="19861">MSLRHAVLGLIAELEGASGYDLLKLFDLSLANVWTATQSQIYGELGRLAADGLIRVAAEGPRGRKEYAITEAGRAEMRRWLTETRPRYLRRDEPLLRVFFLGQVGADTAAELLDADSAGIDGLLDELVALDERIPWKEDDLSFYGGLVIEYGKRFMEMRRDWARWARGEVEARAAGD</sequence>
<accession>A0A6I4W7W9</accession>
<dbReference type="PANTHER" id="PTHR43252">
    <property type="entry name" value="TRANSCRIPTIONAL REGULATOR YQJI"/>
    <property type="match status" value="1"/>
</dbReference>
<dbReference type="Pfam" id="PF03551">
    <property type="entry name" value="PadR"/>
    <property type="match status" value="1"/>
</dbReference>
<reference evidence="3 4" key="1">
    <citation type="submission" date="2019-12" db="EMBL/GenBank/DDBJ databases">
        <title>Nocardia macrotermitis sp. nov. and Nocardia aurantia sp. nov., isolated from the gut of the fungus growing-termite Macrotermes natalensis.</title>
        <authorList>
            <person name="Christine B."/>
            <person name="Rene B."/>
        </authorList>
    </citation>
    <scope>NUCLEOTIDE SEQUENCE [LARGE SCALE GENOMIC DNA]</scope>
    <source>
        <strain evidence="3 4">DSM 102126</strain>
    </source>
</reference>
<proteinExistence type="predicted"/>
<dbReference type="RefSeq" id="WP_161101050.1">
    <property type="nucleotide sequence ID" value="NZ_JBHLYI010000002.1"/>
</dbReference>
<evidence type="ECO:0000259" key="1">
    <source>
        <dbReference type="Pfam" id="PF03551"/>
    </source>
</evidence>
<dbReference type="InterPro" id="IPR036390">
    <property type="entry name" value="WH_DNA-bd_sf"/>
</dbReference>
<dbReference type="SUPFAM" id="SSF46785">
    <property type="entry name" value="Winged helix' DNA-binding domain"/>
    <property type="match status" value="1"/>
</dbReference>
<dbReference type="InterPro" id="IPR018309">
    <property type="entry name" value="Tscrpt_reg_PadR_C"/>
</dbReference>
<dbReference type="Proteomes" id="UP000431901">
    <property type="component" value="Unassembled WGS sequence"/>
</dbReference>
<keyword evidence="4" id="KW-1185">Reference proteome</keyword>
<dbReference type="Gene3D" id="1.10.10.10">
    <property type="entry name" value="Winged helix-like DNA-binding domain superfamily/Winged helix DNA-binding domain"/>
    <property type="match status" value="1"/>
</dbReference>
<feature type="domain" description="Transcription regulator PadR C-terminal" evidence="2">
    <location>
        <begin position="91"/>
        <end position="169"/>
    </location>
</feature>
<dbReference type="PANTHER" id="PTHR43252:SF4">
    <property type="entry name" value="TRANSCRIPTIONAL REGULATORY PROTEIN"/>
    <property type="match status" value="1"/>
</dbReference>
<dbReference type="InterPro" id="IPR005149">
    <property type="entry name" value="Tscrpt_reg_PadR_N"/>
</dbReference>
<protein>
    <submittedName>
        <fullName evidence="3">PadR family transcriptional regulator</fullName>
    </submittedName>
</protein>
<dbReference type="Pfam" id="PF10400">
    <property type="entry name" value="Vir_act_alpha_C"/>
    <property type="match status" value="1"/>
</dbReference>
<name>A0A6I4W7W9_9ACTN</name>
<evidence type="ECO:0000259" key="2">
    <source>
        <dbReference type="Pfam" id="PF10400"/>
    </source>
</evidence>
<dbReference type="OrthoDB" id="3186544at2"/>
<dbReference type="EMBL" id="WUTW01000001">
    <property type="protein sequence ID" value="MXQ62812.1"/>
    <property type="molecule type" value="Genomic_DNA"/>
</dbReference>
<dbReference type="InterPro" id="IPR036388">
    <property type="entry name" value="WH-like_DNA-bd_sf"/>
</dbReference>
<evidence type="ECO:0000313" key="4">
    <source>
        <dbReference type="Proteomes" id="UP000431901"/>
    </source>
</evidence>
<dbReference type="AlphaFoldDB" id="A0A6I4W7W9"/>
<organism evidence="3 4">
    <name type="scientific">Actinomadura rayongensis</name>
    <dbReference type="NCBI Taxonomy" id="1429076"/>
    <lineage>
        <taxon>Bacteria</taxon>
        <taxon>Bacillati</taxon>
        <taxon>Actinomycetota</taxon>
        <taxon>Actinomycetes</taxon>
        <taxon>Streptosporangiales</taxon>
        <taxon>Thermomonosporaceae</taxon>
        <taxon>Actinomadura</taxon>
    </lineage>
</organism>
<feature type="domain" description="Transcription regulator PadR N-terminal" evidence="1">
    <location>
        <begin position="7"/>
        <end position="78"/>
    </location>
</feature>
<gene>
    <name evidence="3" type="ORF">GQ466_02055</name>
</gene>